<dbReference type="Gene3D" id="3.40.50.1000">
    <property type="entry name" value="HAD superfamily/HAD-like"/>
    <property type="match status" value="1"/>
</dbReference>
<dbReference type="SFLD" id="SFLDS00003">
    <property type="entry name" value="Haloacid_Dehalogenase"/>
    <property type="match status" value="1"/>
</dbReference>
<dbReference type="PANTHER" id="PTHR18901:SF38">
    <property type="entry name" value="PSEUDOURIDINE-5'-PHOSPHATASE"/>
    <property type="match status" value="1"/>
</dbReference>
<dbReference type="InterPro" id="IPR041492">
    <property type="entry name" value="HAD_2"/>
</dbReference>
<keyword evidence="1" id="KW-0413">Isomerase</keyword>
<dbReference type="InterPro" id="IPR023198">
    <property type="entry name" value="PGP-like_dom2"/>
</dbReference>
<dbReference type="InterPro" id="IPR006439">
    <property type="entry name" value="HAD-SF_hydro_IA"/>
</dbReference>
<accession>A0A174KRN3</accession>
<dbReference type="Proteomes" id="UP000095657">
    <property type="component" value="Unassembled WGS sequence"/>
</dbReference>
<dbReference type="EMBL" id="CZAI01000003">
    <property type="protein sequence ID" value="CUP11900.1"/>
    <property type="molecule type" value="Genomic_DNA"/>
</dbReference>
<dbReference type="InterPro" id="IPR036412">
    <property type="entry name" value="HAD-like_sf"/>
</dbReference>
<dbReference type="InterPro" id="IPR023214">
    <property type="entry name" value="HAD_sf"/>
</dbReference>
<dbReference type="STRING" id="47678.ERS852494_01541"/>
<dbReference type="RefSeq" id="WP_055170973.1">
    <property type="nucleotide sequence ID" value="NZ_CAXSSI010000003.1"/>
</dbReference>
<dbReference type="NCBIfam" id="TIGR01509">
    <property type="entry name" value="HAD-SF-IA-v3"/>
    <property type="match status" value="1"/>
</dbReference>
<sequence length="215" mass="24344">MDTTKIIAVLFDFDGVIMDTETQYTVFWDEQGHKYLGEEDFGRCIKGQTLTQIYEKYFSDKSEAQEEITARLNLFEKAMSYKYIPGVEAFIADLRRHGAKIAVVTSSNEDKMQNVYNAHPEFEGMVDRILTGEMFAHSKPAPDCFLLGMEVFSATPENTYVFEDSFHGLQAGMTSGATVIGLATTNTRKAITGKAHYIIDDFAEMTYEKLLTMQR</sequence>
<dbReference type="GO" id="GO:0016787">
    <property type="term" value="F:hydrolase activity"/>
    <property type="evidence" value="ECO:0007669"/>
    <property type="project" value="UniProtKB-KW"/>
</dbReference>
<name>A0A174KRN3_9BACE</name>
<proteinExistence type="predicted"/>
<dbReference type="GO" id="GO:0008801">
    <property type="term" value="F:beta-phosphoglucomutase activity"/>
    <property type="evidence" value="ECO:0007669"/>
    <property type="project" value="UniProtKB-EC"/>
</dbReference>
<dbReference type="EC" id="5.4.2.6" evidence="1"/>
<gene>
    <name evidence="1" type="primary">pgmB</name>
    <name evidence="1" type="ORF">ERS852494_01541</name>
    <name evidence="2" type="ORF">F2Y39_17690</name>
</gene>
<evidence type="ECO:0000313" key="1">
    <source>
        <dbReference type="EMBL" id="CUP11900.1"/>
    </source>
</evidence>
<reference evidence="2 4" key="2">
    <citation type="journal article" date="2019" name="Nat. Med.">
        <title>A library of human gut bacterial isolates paired with longitudinal multiomics data enables mechanistic microbiome research.</title>
        <authorList>
            <person name="Poyet M."/>
            <person name="Groussin M."/>
            <person name="Gibbons S.M."/>
            <person name="Avila-Pacheco J."/>
            <person name="Jiang X."/>
            <person name="Kearney S.M."/>
            <person name="Perrotta A.R."/>
            <person name="Berdy B."/>
            <person name="Zhao S."/>
            <person name="Lieberman T.D."/>
            <person name="Swanson P.K."/>
            <person name="Smith M."/>
            <person name="Roesemann S."/>
            <person name="Alexander J.E."/>
            <person name="Rich S.A."/>
            <person name="Livny J."/>
            <person name="Vlamakis H."/>
            <person name="Clish C."/>
            <person name="Bullock K."/>
            <person name="Deik A."/>
            <person name="Scott J."/>
            <person name="Pierce K.A."/>
            <person name="Xavier R.J."/>
            <person name="Alm E.J."/>
        </authorList>
    </citation>
    <scope>NUCLEOTIDE SEQUENCE [LARGE SCALE GENOMIC DNA]</scope>
    <source>
        <strain evidence="2 4">BIOML-A25</strain>
    </source>
</reference>
<evidence type="ECO:0000313" key="2">
    <source>
        <dbReference type="EMBL" id="KAA5473513.1"/>
    </source>
</evidence>
<evidence type="ECO:0000313" key="4">
    <source>
        <dbReference type="Proteomes" id="UP000427825"/>
    </source>
</evidence>
<dbReference type="Proteomes" id="UP000427825">
    <property type="component" value="Unassembled WGS sequence"/>
</dbReference>
<dbReference type="Pfam" id="PF13419">
    <property type="entry name" value="HAD_2"/>
    <property type="match status" value="1"/>
</dbReference>
<dbReference type="Gene3D" id="1.10.150.240">
    <property type="entry name" value="Putative phosphatase, domain 2"/>
    <property type="match status" value="1"/>
</dbReference>
<reference evidence="1 3" key="1">
    <citation type="submission" date="2015-09" db="EMBL/GenBank/DDBJ databases">
        <authorList>
            <consortium name="Pathogen Informatics"/>
        </authorList>
    </citation>
    <scope>NUCLEOTIDE SEQUENCE [LARGE SCALE GENOMIC DNA]</scope>
    <source>
        <strain evidence="1 3">2789STDY5834880</strain>
    </source>
</reference>
<organism evidence="1 3">
    <name type="scientific">Bacteroides caccae</name>
    <dbReference type="NCBI Taxonomy" id="47678"/>
    <lineage>
        <taxon>Bacteria</taxon>
        <taxon>Pseudomonadati</taxon>
        <taxon>Bacteroidota</taxon>
        <taxon>Bacteroidia</taxon>
        <taxon>Bacteroidales</taxon>
        <taxon>Bacteroidaceae</taxon>
        <taxon>Bacteroides</taxon>
    </lineage>
</organism>
<dbReference type="SUPFAM" id="SSF56784">
    <property type="entry name" value="HAD-like"/>
    <property type="match status" value="1"/>
</dbReference>
<dbReference type="SFLD" id="SFLDG01129">
    <property type="entry name" value="C1.5:_HAD__Beta-PGM__Phosphata"/>
    <property type="match status" value="1"/>
</dbReference>
<dbReference type="EMBL" id="VVYJ01000011">
    <property type="protein sequence ID" value="KAA5473513.1"/>
    <property type="molecule type" value="Genomic_DNA"/>
</dbReference>
<dbReference type="AlphaFoldDB" id="A0A174KRN3"/>
<keyword evidence="2" id="KW-0378">Hydrolase</keyword>
<dbReference type="CDD" id="cd07505">
    <property type="entry name" value="HAD_BPGM-like"/>
    <property type="match status" value="1"/>
</dbReference>
<evidence type="ECO:0000313" key="3">
    <source>
        <dbReference type="Proteomes" id="UP000095657"/>
    </source>
</evidence>
<protein>
    <submittedName>
        <fullName evidence="2">HAD family hydrolase</fullName>
    </submittedName>
    <submittedName>
        <fullName evidence="1">Phosphatase/phosphohexomutase</fullName>
        <ecNumber evidence="1">5.4.2.6</ecNumber>
    </submittedName>
</protein>
<dbReference type="PANTHER" id="PTHR18901">
    <property type="entry name" value="2-DEOXYGLUCOSE-6-PHOSPHATE PHOSPHATASE 2"/>
    <property type="match status" value="1"/>
</dbReference>